<accession>A0AAU9J4M3</accession>
<gene>
    <name evidence="1" type="ORF">BSTOLATCC_MIC26195</name>
</gene>
<evidence type="ECO:0000313" key="1">
    <source>
        <dbReference type="EMBL" id="CAG9320275.1"/>
    </source>
</evidence>
<dbReference type="EMBL" id="CAJZBQ010000025">
    <property type="protein sequence ID" value="CAG9320275.1"/>
    <property type="molecule type" value="Genomic_DNA"/>
</dbReference>
<proteinExistence type="predicted"/>
<keyword evidence="2" id="KW-1185">Reference proteome</keyword>
<evidence type="ECO:0000313" key="2">
    <source>
        <dbReference type="Proteomes" id="UP001162131"/>
    </source>
</evidence>
<dbReference type="AlphaFoldDB" id="A0AAU9J4M3"/>
<reference evidence="1" key="1">
    <citation type="submission" date="2021-09" db="EMBL/GenBank/DDBJ databases">
        <authorList>
            <consortium name="AG Swart"/>
            <person name="Singh M."/>
            <person name="Singh A."/>
            <person name="Seah K."/>
            <person name="Emmerich C."/>
        </authorList>
    </citation>
    <scope>NUCLEOTIDE SEQUENCE</scope>
    <source>
        <strain evidence="1">ATCC30299</strain>
    </source>
</reference>
<name>A0AAU9J4M3_9CILI</name>
<protein>
    <submittedName>
        <fullName evidence="1">Uncharacterized protein</fullName>
    </submittedName>
</protein>
<organism evidence="1 2">
    <name type="scientific">Blepharisma stoltei</name>
    <dbReference type="NCBI Taxonomy" id="1481888"/>
    <lineage>
        <taxon>Eukaryota</taxon>
        <taxon>Sar</taxon>
        <taxon>Alveolata</taxon>
        <taxon>Ciliophora</taxon>
        <taxon>Postciliodesmatophora</taxon>
        <taxon>Heterotrichea</taxon>
        <taxon>Heterotrichida</taxon>
        <taxon>Blepharismidae</taxon>
        <taxon>Blepharisma</taxon>
    </lineage>
</organism>
<sequence length="70" mass="8237">MKNFLPVKGSSIDFRFQVILVILILYLKMHKSTLLNFDPLFGISRNSDFHILTSYLFMDFLNLIQILTKL</sequence>
<dbReference type="Proteomes" id="UP001162131">
    <property type="component" value="Unassembled WGS sequence"/>
</dbReference>
<comment type="caution">
    <text evidence="1">The sequence shown here is derived from an EMBL/GenBank/DDBJ whole genome shotgun (WGS) entry which is preliminary data.</text>
</comment>